<organism evidence="3 4">
    <name type="scientific">Corynebacterium renale</name>
    <dbReference type="NCBI Taxonomy" id="1724"/>
    <lineage>
        <taxon>Bacteria</taxon>
        <taxon>Bacillati</taxon>
        <taxon>Actinomycetota</taxon>
        <taxon>Actinomycetes</taxon>
        <taxon>Mycobacteriales</taxon>
        <taxon>Corynebacteriaceae</taxon>
        <taxon>Corynebacterium</taxon>
    </lineage>
</organism>
<gene>
    <name evidence="3" type="ORF">ATK06_2152</name>
</gene>
<dbReference type="STRING" id="1724.GCA_001044175_01982"/>
<dbReference type="PROSITE" id="PS51257">
    <property type="entry name" value="PROKAR_LIPOPROTEIN"/>
    <property type="match status" value="1"/>
</dbReference>
<keyword evidence="4" id="KW-1185">Reference proteome</keyword>
<dbReference type="Proteomes" id="UP000221653">
    <property type="component" value="Unassembled WGS sequence"/>
</dbReference>
<feature type="region of interest" description="Disordered" evidence="1">
    <location>
        <begin position="29"/>
        <end position="53"/>
    </location>
</feature>
<proteinExistence type="predicted"/>
<evidence type="ECO:0000313" key="3">
    <source>
        <dbReference type="EMBL" id="PFG29020.1"/>
    </source>
</evidence>
<evidence type="ECO:0000256" key="2">
    <source>
        <dbReference type="SAM" id="SignalP"/>
    </source>
</evidence>
<dbReference type="RefSeq" id="WP_048380430.1">
    <property type="nucleotide sequence ID" value="NZ_LDYE01000007.1"/>
</dbReference>
<feature type="chain" id="PRO_5013129104" evidence="2">
    <location>
        <begin position="24"/>
        <end position="185"/>
    </location>
</feature>
<reference evidence="3 4" key="1">
    <citation type="submission" date="2017-10" db="EMBL/GenBank/DDBJ databases">
        <title>Sequencing the genomes of 1000 actinobacteria strains.</title>
        <authorList>
            <person name="Klenk H.-P."/>
        </authorList>
    </citation>
    <scope>NUCLEOTIDE SEQUENCE [LARGE SCALE GENOMIC DNA]</scope>
    <source>
        <strain evidence="3 4">DSM 20688</strain>
    </source>
</reference>
<dbReference type="Pfam" id="PF08310">
    <property type="entry name" value="LGFP"/>
    <property type="match status" value="1"/>
</dbReference>
<sequence length="185" mass="19129">MKLSKLVAPVAAVALATGLTACADNADNSANTASTTSASASATSTEQTTVVETESEVVTAVADEDLVEATTAGGETVKIPAALQEEAALHDGLGELQNVETNDEAVYTAEYENGRYIVFSPEHGAYLVQGMIAQTWREAGGVDSQFGVPTENEHDATGAEGWSQVFAGGTISWVNQDGVWGSVTE</sequence>
<evidence type="ECO:0000256" key="1">
    <source>
        <dbReference type="SAM" id="MobiDB-lite"/>
    </source>
</evidence>
<feature type="signal peptide" evidence="2">
    <location>
        <begin position="1"/>
        <end position="23"/>
    </location>
</feature>
<dbReference type="InterPro" id="IPR013207">
    <property type="entry name" value="LGFP"/>
</dbReference>
<protein>
    <submittedName>
        <fullName evidence="3">LGFP repeat-containing protein</fullName>
    </submittedName>
</protein>
<accession>A0A2A9DSW0</accession>
<dbReference type="AlphaFoldDB" id="A0A2A9DSW0"/>
<keyword evidence="2" id="KW-0732">Signal</keyword>
<evidence type="ECO:0000313" key="4">
    <source>
        <dbReference type="Proteomes" id="UP000221653"/>
    </source>
</evidence>
<dbReference type="EMBL" id="PDJF01000001">
    <property type="protein sequence ID" value="PFG29020.1"/>
    <property type="molecule type" value="Genomic_DNA"/>
</dbReference>
<name>A0A2A9DSW0_9CORY</name>
<comment type="caution">
    <text evidence="3">The sequence shown here is derived from an EMBL/GenBank/DDBJ whole genome shotgun (WGS) entry which is preliminary data.</text>
</comment>